<feature type="compositionally biased region" description="Low complexity" evidence="1">
    <location>
        <begin position="347"/>
        <end position="365"/>
    </location>
</feature>
<feature type="compositionally biased region" description="Polar residues" evidence="1">
    <location>
        <begin position="380"/>
        <end position="389"/>
    </location>
</feature>
<sequence length="389" mass="42635">MVVTVTEQLREESQRADENERRAKEAILRYKAINDARIAAQQEAARVNEELRLYKLQLENAQREIFKAQEVLDSVEVQRYDAEASAARARSTARKIKEARLIDLAREQGRRMGMQEGMTRGQELGYHRGRSGDYRARGTPGPYPPLDFDDVQSFDSGLDPIEEPILNFASPDEDDDHVSPPRVSPPRVSPSRVPQVPATPPPVVVRPPDGEIRPVPVRNASPLRHPASIIPMDGFIPHADADSHIRLPPPHEMQRAPPTPEASPSPNLPQDLPQDDVPLMVPNPGSRHGYPSLEEIRHQRRQRRPGSPESQGSTTISQFELVSEPNGSTYRPSRNRSSRALSVIPESTSGGTSPAAGSRSVAGDPSRPPSASPSGRGGVSTVSQSGLIL</sequence>
<feature type="compositionally biased region" description="Basic and acidic residues" evidence="1">
    <location>
        <begin position="8"/>
        <end position="21"/>
    </location>
</feature>
<keyword evidence="3" id="KW-1185">Reference proteome</keyword>
<protein>
    <submittedName>
        <fullName evidence="2">Uncharacterized protein</fullName>
    </submittedName>
</protein>
<dbReference type="STRING" id="135208.A0A4Y9ZVV7"/>
<feature type="region of interest" description="Disordered" evidence="1">
    <location>
        <begin position="1"/>
        <end position="21"/>
    </location>
</feature>
<evidence type="ECO:0000313" key="2">
    <source>
        <dbReference type="EMBL" id="TFY77618.1"/>
    </source>
</evidence>
<name>A0A4Y9ZVV7_9AGAM</name>
<feature type="compositionally biased region" description="Polar residues" evidence="1">
    <location>
        <begin position="308"/>
        <end position="332"/>
    </location>
</feature>
<evidence type="ECO:0000313" key="3">
    <source>
        <dbReference type="Proteomes" id="UP000298061"/>
    </source>
</evidence>
<proteinExistence type="predicted"/>
<evidence type="ECO:0000256" key="1">
    <source>
        <dbReference type="SAM" id="MobiDB-lite"/>
    </source>
</evidence>
<feature type="compositionally biased region" description="Pro residues" evidence="1">
    <location>
        <begin position="247"/>
        <end position="267"/>
    </location>
</feature>
<feature type="region of interest" description="Disordered" evidence="1">
    <location>
        <begin position="153"/>
        <end position="389"/>
    </location>
</feature>
<organism evidence="2 3">
    <name type="scientific">Hericium alpestre</name>
    <dbReference type="NCBI Taxonomy" id="135208"/>
    <lineage>
        <taxon>Eukaryota</taxon>
        <taxon>Fungi</taxon>
        <taxon>Dikarya</taxon>
        <taxon>Basidiomycota</taxon>
        <taxon>Agaricomycotina</taxon>
        <taxon>Agaricomycetes</taxon>
        <taxon>Russulales</taxon>
        <taxon>Hericiaceae</taxon>
        <taxon>Hericium</taxon>
    </lineage>
</organism>
<gene>
    <name evidence="2" type="ORF">EWM64_g6396</name>
</gene>
<reference evidence="2 3" key="1">
    <citation type="submission" date="2019-02" db="EMBL/GenBank/DDBJ databases">
        <title>Genome sequencing of the rare red list fungi Hericium alpestre (H. flagellum).</title>
        <authorList>
            <person name="Buettner E."/>
            <person name="Kellner H."/>
        </authorList>
    </citation>
    <scope>NUCLEOTIDE SEQUENCE [LARGE SCALE GENOMIC DNA]</scope>
    <source>
        <strain evidence="2 3">DSM 108284</strain>
    </source>
</reference>
<dbReference type="Proteomes" id="UP000298061">
    <property type="component" value="Unassembled WGS sequence"/>
</dbReference>
<accession>A0A4Y9ZVV7</accession>
<dbReference type="AlphaFoldDB" id="A0A4Y9ZVV7"/>
<feature type="region of interest" description="Disordered" evidence="1">
    <location>
        <begin position="124"/>
        <end position="143"/>
    </location>
</feature>
<dbReference type="EMBL" id="SFCI01000865">
    <property type="protein sequence ID" value="TFY77618.1"/>
    <property type="molecule type" value="Genomic_DNA"/>
</dbReference>
<dbReference type="OrthoDB" id="3268221at2759"/>
<comment type="caution">
    <text evidence="2">The sequence shown here is derived from an EMBL/GenBank/DDBJ whole genome shotgun (WGS) entry which is preliminary data.</text>
</comment>